<name>A0A0D2D565_9EURO</name>
<evidence type="ECO:0000256" key="1">
    <source>
        <dbReference type="SAM" id="MobiDB-lite"/>
    </source>
</evidence>
<dbReference type="HOGENOM" id="CLU_425123_0_0_1"/>
<proteinExistence type="predicted"/>
<feature type="region of interest" description="Disordered" evidence="1">
    <location>
        <begin position="1"/>
        <end position="77"/>
    </location>
</feature>
<evidence type="ECO:0000313" key="3">
    <source>
        <dbReference type="Proteomes" id="UP000054266"/>
    </source>
</evidence>
<keyword evidence="3" id="KW-1185">Reference proteome</keyword>
<evidence type="ECO:0000313" key="2">
    <source>
        <dbReference type="EMBL" id="KIW72746.1"/>
    </source>
</evidence>
<organism evidence="2 3">
    <name type="scientific">Phialophora macrospora</name>
    <dbReference type="NCBI Taxonomy" id="1851006"/>
    <lineage>
        <taxon>Eukaryota</taxon>
        <taxon>Fungi</taxon>
        <taxon>Dikarya</taxon>
        <taxon>Ascomycota</taxon>
        <taxon>Pezizomycotina</taxon>
        <taxon>Eurotiomycetes</taxon>
        <taxon>Chaetothyriomycetidae</taxon>
        <taxon>Chaetothyriales</taxon>
        <taxon>Herpotrichiellaceae</taxon>
        <taxon>Phialophora</taxon>
    </lineage>
</organism>
<dbReference type="EMBL" id="KN846956">
    <property type="protein sequence ID" value="KIW72746.1"/>
    <property type="molecule type" value="Genomic_DNA"/>
</dbReference>
<feature type="region of interest" description="Disordered" evidence="1">
    <location>
        <begin position="583"/>
        <end position="602"/>
    </location>
</feature>
<feature type="region of interest" description="Disordered" evidence="1">
    <location>
        <begin position="332"/>
        <end position="356"/>
    </location>
</feature>
<dbReference type="Proteomes" id="UP000054266">
    <property type="component" value="Unassembled WGS sequence"/>
</dbReference>
<gene>
    <name evidence="2" type="ORF">PV04_00921</name>
</gene>
<accession>A0A0D2D565</accession>
<sequence>MATSKPVLFMSAKTPGNFQGKREQQEVRALALRAASFSRPNRRRKKPKAAEDSAPVSSHEASSSRRHRCSLPVARPKDSTQAAAPRVRCCCFCGSPLEPSPKDVGDASGNVQSAAPWHQICIGYSSAATPTSAVARLRMGGPDPFDSTPLAMTADDHDVLNYIKSFTFAINWPDELGACREGRSLYNAHLLLYRRYFTHPAPLGGLLSYVYNLMAIAQPEMAAVHRRTSMKYSLTCFKFLRDLIDTLNDSDEQLMLIIQTIWPLASAEYSESIRLGGDRSRQHRNALLRLIHLLGGLHRLPLVYRELFVTFFAKSAIVTGISPDIDPAAWDPGPWQGQITDEAPSRSVGEGSSNNPLAGTLDTLPDILAALRELVAVENIKRRGQWSDDDHLRPIFRWTYLRRMTLKMRLWNFHHPPRSRSESQSESLDSVRPSNHHGSHPQCVEDYTRASQDSCLGLAAQLFIYLSLETHPVRQPTYSAPIQYADMLERSKVLDARLFGSVGECATAIEPPGDPSLPTPAPLGDERAQAQARDLLWIVAVGACFEEDMSMQLLPDLVPGLAVTATAAGFWDQKGSEVLQCVDDRGGGGDSSSSSSTMPTPRQWFSTRFGSLARQLGYEQFAGVKELFSESYVYDAMIMEGTLNRLFTLGLSTSTLG</sequence>
<dbReference type="AlphaFoldDB" id="A0A0D2D565"/>
<feature type="region of interest" description="Disordered" evidence="1">
    <location>
        <begin position="415"/>
        <end position="443"/>
    </location>
</feature>
<reference evidence="2 3" key="1">
    <citation type="submission" date="2015-01" db="EMBL/GenBank/DDBJ databases">
        <title>The Genome Sequence of Capronia semiimmersa CBS27337.</title>
        <authorList>
            <consortium name="The Broad Institute Genomics Platform"/>
            <person name="Cuomo C."/>
            <person name="de Hoog S."/>
            <person name="Gorbushina A."/>
            <person name="Stielow B."/>
            <person name="Teixiera M."/>
            <person name="Abouelleil A."/>
            <person name="Chapman S.B."/>
            <person name="Priest M."/>
            <person name="Young S.K."/>
            <person name="Wortman J."/>
            <person name="Nusbaum C."/>
            <person name="Birren B."/>
        </authorList>
    </citation>
    <scope>NUCLEOTIDE SEQUENCE [LARGE SCALE GENOMIC DNA]</scope>
    <source>
        <strain evidence="2 3">CBS 27337</strain>
    </source>
</reference>
<protein>
    <submittedName>
        <fullName evidence="2">Uncharacterized protein</fullName>
    </submittedName>
</protein>